<dbReference type="AlphaFoldDB" id="A0AAV4NUR6"/>
<keyword evidence="1" id="KW-0812">Transmembrane</keyword>
<name>A0AAV4NUR6_CAEEX</name>
<dbReference type="EMBL" id="BPLR01003674">
    <property type="protein sequence ID" value="GIX87341.1"/>
    <property type="molecule type" value="Genomic_DNA"/>
</dbReference>
<keyword evidence="1" id="KW-0472">Membrane</keyword>
<protein>
    <submittedName>
        <fullName evidence="2">Uncharacterized protein</fullName>
    </submittedName>
</protein>
<evidence type="ECO:0000256" key="1">
    <source>
        <dbReference type="SAM" id="Phobius"/>
    </source>
</evidence>
<reference evidence="2 3" key="1">
    <citation type="submission" date="2021-06" db="EMBL/GenBank/DDBJ databases">
        <title>Caerostris extrusa draft genome.</title>
        <authorList>
            <person name="Kono N."/>
            <person name="Arakawa K."/>
        </authorList>
    </citation>
    <scope>NUCLEOTIDE SEQUENCE [LARGE SCALE GENOMIC DNA]</scope>
</reference>
<keyword evidence="3" id="KW-1185">Reference proteome</keyword>
<feature type="transmembrane region" description="Helical" evidence="1">
    <location>
        <begin position="125"/>
        <end position="148"/>
    </location>
</feature>
<gene>
    <name evidence="2" type="ORF">CEXT_376681</name>
</gene>
<feature type="transmembrane region" description="Helical" evidence="1">
    <location>
        <begin position="20"/>
        <end position="40"/>
    </location>
</feature>
<organism evidence="2 3">
    <name type="scientific">Caerostris extrusa</name>
    <name type="common">Bark spider</name>
    <name type="synonym">Caerostris bankana</name>
    <dbReference type="NCBI Taxonomy" id="172846"/>
    <lineage>
        <taxon>Eukaryota</taxon>
        <taxon>Metazoa</taxon>
        <taxon>Ecdysozoa</taxon>
        <taxon>Arthropoda</taxon>
        <taxon>Chelicerata</taxon>
        <taxon>Arachnida</taxon>
        <taxon>Araneae</taxon>
        <taxon>Araneomorphae</taxon>
        <taxon>Entelegynae</taxon>
        <taxon>Araneoidea</taxon>
        <taxon>Araneidae</taxon>
        <taxon>Caerostris</taxon>
    </lineage>
</organism>
<evidence type="ECO:0000313" key="3">
    <source>
        <dbReference type="Proteomes" id="UP001054945"/>
    </source>
</evidence>
<proteinExistence type="predicted"/>
<evidence type="ECO:0000313" key="2">
    <source>
        <dbReference type="EMBL" id="GIX87341.1"/>
    </source>
</evidence>
<dbReference type="Proteomes" id="UP001054945">
    <property type="component" value="Unassembled WGS sequence"/>
</dbReference>
<accession>A0AAV4NUR6</accession>
<comment type="caution">
    <text evidence="2">The sequence shown here is derived from an EMBL/GenBank/DDBJ whole genome shotgun (WGS) entry which is preliminary data.</text>
</comment>
<sequence>MMALFMGVKINMDCFDLGIFGEIFGVSIMLIIGIVIHKLLNYDWNNLLVIWRRRILTTNKCLSITTMKFIFVIFDLEIFGDISRKLINRFVTVKVKMLVCGWKLRSLILDAVIDSWRSYVALKRLVAGMIIIALVEAFLMAVCFLNYLELQLL</sequence>
<keyword evidence="1" id="KW-1133">Transmembrane helix</keyword>